<dbReference type="InterPro" id="IPR005480">
    <property type="entry name" value="CPSase_lsu_oligo"/>
</dbReference>
<evidence type="ECO:0000259" key="19">
    <source>
        <dbReference type="PROSITE" id="PS51855"/>
    </source>
</evidence>
<dbReference type="AlphaFoldDB" id="A0A143Z0T8"/>
<evidence type="ECO:0000313" key="21">
    <source>
        <dbReference type="Proteomes" id="UP000242754"/>
    </source>
</evidence>
<evidence type="ECO:0000256" key="1">
    <source>
        <dbReference type="ARBA" id="ARBA00001936"/>
    </source>
</evidence>
<feature type="binding site" evidence="17">
    <location>
        <position position="298"/>
    </location>
    <ligand>
        <name>Mn(2+)</name>
        <dbReference type="ChEBI" id="CHEBI:29035"/>
        <label>1</label>
    </ligand>
</feature>
<dbReference type="FunFam" id="3.30.470.20:FF:000001">
    <property type="entry name" value="Carbamoyl-phosphate synthase large chain"/>
    <property type="match status" value="1"/>
</dbReference>
<comment type="catalytic activity">
    <reaction evidence="15 17">
        <text>hydrogencarbonate + L-glutamine + 2 ATP + H2O = carbamoyl phosphate + L-glutamate + 2 ADP + phosphate + 2 H(+)</text>
        <dbReference type="Rhea" id="RHEA:18633"/>
        <dbReference type="ChEBI" id="CHEBI:15377"/>
        <dbReference type="ChEBI" id="CHEBI:15378"/>
        <dbReference type="ChEBI" id="CHEBI:17544"/>
        <dbReference type="ChEBI" id="CHEBI:29985"/>
        <dbReference type="ChEBI" id="CHEBI:30616"/>
        <dbReference type="ChEBI" id="CHEBI:43474"/>
        <dbReference type="ChEBI" id="CHEBI:58228"/>
        <dbReference type="ChEBI" id="CHEBI:58359"/>
        <dbReference type="ChEBI" id="CHEBI:456216"/>
        <dbReference type="EC" id="6.3.5.5"/>
    </reaction>
</comment>
<dbReference type="SMART" id="SM01209">
    <property type="entry name" value="GARS_A"/>
    <property type="match status" value="1"/>
</dbReference>
<dbReference type="SUPFAM" id="SSF52335">
    <property type="entry name" value="Methylglyoxal synthase-like"/>
    <property type="match status" value="1"/>
</dbReference>
<evidence type="ECO:0000256" key="15">
    <source>
        <dbReference type="ARBA" id="ARBA00048816"/>
    </source>
</evidence>
<comment type="pathway">
    <text evidence="2 17">Amino-acid biosynthesis; L-arginine biosynthesis; carbamoyl phosphate from bicarbonate: step 1/1.</text>
</comment>
<dbReference type="PANTHER" id="PTHR11405:SF53">
    <property type="entry name" value="CARBAMOYL-PHOSPHATE SYNTHASE [AMMONIA], MITOCHONDRIAL"/>
    <property type="match status" value="1"/>
</dbReference>
<feature type="binding site" evidence="17">
    <location>
        <position position="748"/>
    </location>
    <ligand>
        <name>ATP</name>
        <dbReference type="ChEBI" id="CHEBI:30616"/>
        <label>2</label>
    </ligand>
</feature>
<feature type="domain" description="ATP-grasp" evidence="18">
    <location>
        <begin position="673"/>
        <end position="863"/>
    </location>
</feature>
<dbReference type="FunFam" id="3.30.1490.20:FF:000001">
    <property type="entry name" value="Carbamoyl-phosphate synthase large chain"/>
    <property type="match status" value="1"/>
</dbReference>
<feature type="binding site" evidence="17">
    <location>
        <position position="782"/>
    </location>
    <ligand>
        <name>ATP</name>
        <dbReference type="ChEBI" id="CHEBI:30616"/>
        <label>2</label>
    </ligand>
</feature>
<comment type="domain">
    <text evidence="17">The large subunit is composed of 2 ATP-grasp domains that are involved in binding the 2 ATP molecules needed for carbamoyl phosphate synthesis. The N-terminal ATP-grasp domain (referred to as the carboxyphosphate synthetic component) catalyzes the ATP-dependent phosphorylation of hydrogencarbonate to carboxyphosphate and the subsequent nucleophilic attack by ammonia to form a carbamate intermediate. The C-terminal ATP-grasp domain (referred to as the carbamoyl phosphate synthetic component) then catalyzes the phosphorylation of carbamate with the second ATP to form the end product carbamoyl phosphate. The reactive and unstable enzyme intermediates are sequentially channeled from one active site to the next through the interior of the protein over a distance of at least 96 A.</text>
</comment>
<dbReference type="GO" id="GO:0006541">
    <property type="term" value="P:glutamine metabolic process"/>
    <property type="evidence" value="ECO:0007669"/>
    <property type="project" value="TreeGrafter"/>
</dbReference>
<feature type="binding site" evidence="17">
    <location>
        <position position="169"/>
    </location>
    <ligand>
        <name>ATP</name>
        <dbReference type="ChEBI" id="CHEBI:30616"/>
        <label>1</label>
    </ligand>
</feature>
<dbReference type="InterPro" id="IPR005479">
    <property type="entry name" value="CPAse_ATP-bd"/>
</dbReference>
<dbReference type="InterPro" id="IPR016185">
    <property type="entry name" value="PreATP-grasp_dom_sf"/>
</dbReference>
<comment type="similarity">
    <text evidence="3 17">Belongs to the CarB family.</text>
</comment>
<dbReference type="NCBIfam" id="NF003671">
    <property type="entry name" value="PRK05294.1"/>
    <property type="match status" value="1"/>
</dbReference>
<comment type="cofactor">
    <cofactor evidence="1">
        <name>Mn(2+)</name>
        <dbReference type="ChEBI" id="CHEBI:29035"/>
    </cofactor>
</comment>
<feature type="binding site" evidence="17">
    <location>
        <position position="298"/>
    </location>
    <ligand>
        <name>Mg(2+)</name>
        <dbReference type="ChEBI" id="CHEBI:18420"/>
        <label>2</label>
    </ligand>
</feature>
<evidence type="ECO:0000256" key="11">
    <source>
        <dbReference type="ARBA" id="ARBA00022842"/>
    </source>
</evidence>
<feature type="binding site" evidence="17">
    <location>
        <position position="834"/>
    </location>
    <ligand>
        <name>Mg(2+)</name>
        <dbReference type="ChEBI" id="CHEBI:18420"/>
        <label>4</label>
    </ligand>
</feature>
<feature type="binding site" evidence="17">
    <location>
        <position position="298"/>
    </location>
    <ligand>
        <name>Mn(2+)</name>
        <dbReference type="ChEBI" id="CHEBI:29035"/>
        <label>2</label>
    </ligand>
</feature>
<dbReference type="Pfam" id="PF25596">
    <property type="entry name" value="CPSase_L_D1"/>
    <property type="match status" value="2"/>
</dbReference>
<dbReference type="Pfam" id="PF02142">
    <property type="entry name" value="MGS"/>
    <property type="match status" value="1"/>
</dbReference>
<feature type="binding site" evidence="17">
    <location>
        <position position="241"/>
    </location>
    <ligand>
        <name>ATP</name>
        <dbReference type="ChEBI" id="CHEBI:30616"/>
        <label>1</label>
    </ligand>
</feature>
<feature type="binding site" evidence="17">
    <location>
        <position position="834"/>
    </location>
    <ligand>
        <name>Mg(2+)</name>
        <dbReference type="ChEBI" id="CHEBI:18420"/>
        <label>3</label>
    </ligand>
</feature>
<evidence type="ECO:0000256" key="13">
    <source>
        <dbReference type="ARBA" id="ARBA00023211"/>
    </source>
</evidence>
<dbReference type="Gene3D" id="3.40.50.1380">
    <property type="entry name" value="Methylglyoxal synthase-like domain"/>
    <property type="match status" value="1"/>
</dbReference>
<comment type="function">
    <text evidence="16">Small subunit of the glutamine-dependent carbamoyl phosphate synthetase (CPSase). CPSase catalyzes the formation of carbamoyl phosphate from the ammonia moiety of glutamine, carbonate, and phosphate donated by ATP, constituting the first step of the biosynthetic pathway leading to pyrimidine nucleotides. The large subunit (synthetase) binds the substrates ammonia (free or transferred from glutamine from the small subunit), hydrogencarbonate and ATP and carries out an ATP-coupled ligase reaction, activating hydrogencarbonate by forming carboxy phosphate which reacts with ammonia to form carbamoyl phosphate.</text>
</comment>
<dbReference type="PROSITE" id="PS50975">
    <property type="entry name" value="ATP_GRASP"/>
    <property type="match status" value="2"/>
</dbReference>
<evidence type="ECO:0000256" key="7">
    <source>
        <dbReference type="ARBA" id="ARBA00022723"/>
    </source>
</evidence>
<comment type="catalytic activity">
    <reaction evidence="14 17">
        <text>hydrogencarbonate + NH4(+) + 2 ATP = carbamoyl phosphate + 2 ADP + phosphate + 2 H(+)</text>
        <dbReference type="Rhea" id="RHEA:18029"/>
        <dbReference type="ChEBI" id="CHEBI:15378"/>
        <dbReference type="ChEBI" id="CHEBI:17544"/>
        <dbReference type="ChEBI" id="CHEBI:28938"/>
        <dbReference type="ChEBI" id="CHEBI:30616"/>
        <dbReference type="ChEBI" id="CHEBI:43474"/>
        <dbReference type="ChEBI" id="CHEBI:58228"/>
        <dbReference type="ChEBI" id="CHEBI:456216"/>
        <dbReference type="EC" id="6.3.4.16"/>
    </reaction>
</comment>
<dbReference type="InterPro" id="IPR013815">
    <property type="entry name" value="ATP_grasp_subdomain_1"/>
</dbReference>
<evidence type="ECO:0000256" key="9">
    <source>
        <dbReference type="ARBA" id="ARBA00022741"/>
    </source>
</evidence>
<feature type="binding site" evidence="17">
    <location>
        <position position="208"/>
    </location>
    <ligand>
        <name>ATP</name>
        <dbReference type="ChEBI" id="CHEBI:30616"/>
        <label>1</label>
    </ligand>
</feature>
<evidence type="ECO:0000256" key="8">
    <source>
        <dbReference type="ARBA" id="ARBA00022737"/>
    </source>
</evidence>
<dbReference type="GO" id="GO:0044205">
    <property type="term" value="P:'de novo' UMP biosynthetic process"/>
    <property type="evidence" value="ECO:0007669"/>
    <property type="project" value="UniProtKB-UniRule"/>
</dbReference>
<dbReference type="InterPro" id="IPR033937">
    <property type="entry name" value="MGS_CPS_CarB"/>
</dbReference>
<dbReference type="GO" id="GO:0004088">
    <property type="term" value="F:carbamoyl-phosphate synthase (glutamine-hydrolyzing) activity"/>
    <property type="evidence" value="ECO:0007669"/>
    <property type="project" value="UniProtKB-UniRule"/>
</dbReference>
<dbReference type="SMART" id="SM01096">
    <property type="entry name" value="CPSase_L_D3"/>
    <property type="match status" value="1"/>
</dbReference>
<feature type="binding site" evidence="17">
    <location>
        <position position="834"/>
    </location>
    <ligand>
        <name>Mn(2+)</name>
        <dbReference type="ChEBI" id="CHEBI:29035"/>
        <label>3</label>
    </ligand>
</feature>
<feature type="binding site" evidence="17">
    <location>
        <position position="822"/>
    </location>
    <ligand>
        <name>Mn(2+)</name>
        <dbReference type="ChEBI" id="CHEBI:29035"/>
        <label>3</label>
    </ligand>
</feature>
<feature type="binding site" evidence="17">
    <location>
        <position position="175"/>
    </location>
    <ligand>
        <name>ATP</name>
        <dbReference type="ChEBI" id="CHEBI:30616"/>
        <label>1</label>
    </ligand>
</feature>
<dbReference type="NCBIfam" id="TIGR01369">
    <property type="entry name" value="CPSaseII_lrg"/>
    <property type="match status" value="1"/>
</dbReference>
<dbReference type="InterPro" id="IPR036897">
    <property type="entry name" value="CarbamoylP_synth_lsu_oligo_sf"/>
</dbReference>
<dbReference type="PRINTS" id="PR00098">
    <property type="entry name" value="CPSASE"/>
</dbReference>
<dbReference type="RefSeq" id="WP_087034041.1">
    <property type="nucleotide sequence ID" value="NZ_FJNE01000009.1"/>
</dbReference>
<feature type="binding site" evidence="17">
    <location>
        <position position="284"/>
    </location>
    <ligand>
        <name>Mg(2+)</name>
        <dbReference type="ChEBI" id="CHEBI:18420"/>
        <label>1</label>
    </ligand>
</feature>
<dbReference type="PANTHER" id="PTHR11405">
    <property type="entry name" value="CARBAMOYLTRANSFERASE FAMILY MEMBER"/>
    <property type="match status" value="1"/>
</dbReference>
<gene>
    <name evidence="17" type="primary">carB</name>
    <name evidence="20" type="ORF">Tpal_2534</name>
</gene>
<feature type="binding site" evidence="17">
    <location>
        <position position="822"/>
    </location>
    <ligand>
        <name>Mg(2+)</name>
        <dbReference type="ChEBI" id="CHEBI:18420"/>
        <label>3</label>
    </ligand>
</feature>
<evidence type="ECO:0000256" key="3">
    <source>
        <dbReference type="ARBA" id="ARBA00009799"/>
    </source>
</evidence>
<dbReference type="InterPro" id="IPR036914">
    <property type="entry name" value="MGS-like_dom_sf"/>
</dbReference>
<keyword evidence="21" id="KW-1185">Reference proteome</keyword>
<dbReference type="SUPFAM" id="SSF56059">
    <property type="entry name" value="Glutathione synthetase ATP-binding domain-like"/>
    <property type="match status" value="2"/>
</dbReference>
<evidence type="ECO:0000256" key="6">
    <source>
        <dbReference type="ARBA" id="ARBA00022605"/>
    </source>
</evidence>
<dbReference type="Gene3D" id="3.40.50.20">
    <property type="match status" value="2"/>
</dbReference>
<feature type="binding site" evidence="17">
    <location>
        <position position="284"/>
    </location>
    <ligand>
        <name>ATP</name>
        <dbReference type="ChEBI" id="CHEBI:30616"/>
        <label>1</label>
    </ligand>
</feature>
<dbReference type="PROSITE" id="PS00866">
    <property type="entry name" value="CPSASE_1"/>
    <property type="match status" value="2"/>
</dbReference>
<feature type="region of interest" description="Allosteric domain" evidence="17">
    <location>
        <begin position="932"/>
        <end position="1063"/>
    </location>
</feature>
<dbReference type="SMART" id="SM00851">
    <property type="entry name" value="MGS"/>
    <property type="match status" value="1"/>
</dbReference>
<evidence type="ECO:0000256" key="17">
    <source>
        <dbReference type="HAMAP-Rule" id="MF_01210"/>
    </source>
</evidence>
<dbReference type="GO" id="GO:0006526">
    <property type="term" value="P:L-arginine biosynthetic process"/>
    <property type="evidence" value="ECO:0007669"/>
    <property type="project" value="UniProtKB-UniRule"/>
</dbReference>
<dbReference type="Pfam" id="PF02786">
    <property type="entry name" value="CPSase_L_D2"/>
    <property type="match status" value="2"/>
</dbReference>
<keyword evidence="4 17" id="KW-0055">Arginine biosynthesis</keyword>
<feature type="binding site" evidence="17">
    <location>
        <position position="210"/>
    </location>
    <ligand>
        <name>ATP</name>
        <dbReference type="ChEBI" id="CHEBI:30616"/>
        <label>1</label>
    </ligand>
</feature>
<dbReference type="EC" id="6.3.4.16" evidence="17"/>
<feature type="binding site" evidence="17">
    <location>
        <position position="215"/>
    </location>
    <ligand>
        <name>ATP</name>
        <dbReference type="ChEBI" id="CHEBI:30616"/>
        <label>1</label>
    </ligand>
</feature>
<comment type="function">
    <text evidence="17">Large subunit of the glutamine-dependent carbamoyl phosphate synthetase (CPSase). CPSase catalyzes the formation of carbamoyl phosphate from the ammonia moiety of glutamine, carbonate, and phosphate donated by ATP, constituting the first step of 2 biosynthetic pathways, one leading to arginine and/or urea and the other to pyrimidine nucleotides. The large subunit (synthetase) binds the substrates ammonia (free or transferred from glutamine from the small subunit), hydrogencarbonate and ATP and carries out an ATP-coupled ligase reaction, activating hydrogencarbonate by forming carboxy phosphate which reacts with ammonia to form carbamoyl phosphate.</text>
</comment>
<dbReference type="GO" id="GO:0005737">
    <property type="term" value="C:cytoplasm"/>
    <property type="evidence" value="ECO:0007669"/>
    <property type="project" value="TreeGrafter"/>
</dbReference>
<dbReference type="FunFam" id="1.10.1030.10:FF:000002">
    <property type="entry name" value="Carbamoyl-phosphate synthase large chain"/>
    <property type="match status" value="1"/>
</dbReference>
<evidence type="ECO:0000256" key="2">
    <source>
        <dbReference type="ARBA" id="ARBA00005077"/>
    </source>
</evidence>
<dbReference type="InterPro" id="IPR058047">
    <property type="entry name" value="CPSase_preATP-grasp"/>
</dbReference>
<dbReference type="Gene3D" id="3.30.470.20">
    <property type="entry name" value="ATP-grasp fold, B domain"/>
    <property type="match status" value="2"/>
</dbReference>
<dbReference type="GO" id="GO:0046872">
    <property type="term" value="F:metal ion binding"/>
    <property type="evidence" value="ECO:0007669"/>
    <property type="project" value="UniProtKB-KW"/>
</dbReference>
<feature type="binding site" evidence="17">
    <location>
        <position position="781"/>
    </location>
    <ligand>
        <name>ATP</name>
        <dbReference type="ChEBI" id="CHEBI:30616"/>
        <label>2</label>
    </ligand>
</feature>
<keyword evidence="11" id="KW-0460">Magnesium</keyword>
<dbReference type="InterPro" id="IPR011761">
    <property type="entry name" value="ATP-grasp"/>
</dbReference>
<feature type="binding site" evidence="17">
    <location>
        <position position="709"/>
    </location>
    <ligand>
        <name>ATP</name>
        <dbReference type="ChEBI" id="CHEBI:30616"/>
        <label>2</label>
    </ligand>
</feature>
<dbReference type="InterPro" id="IPR011607">
    <property type="entry name" value="MGS-like_dom"/>
</dbReference>
<comment type="subunit">
    <text evidence="17">Composed of two chains; the small (or glutamine) chain promotes the hydrolysis of glutamine to ammonia, which is used by the large (or ammonia) chain to synthesize carbamoyl phosphate. Tetramer of heterodimers (alpha,beta)4.</text>
</comment>
<feature type="binding site" evidence="17">
    <location>
        <position position="780"/>
    </location>
    <ligand>
        <name>ATP</name>
        <dbReference type="ChEBI" id="CHEBI:30616"/>
        <label>2</label>
    </ligand>
</feature>
<feature type="binding site" evidence="17">
    <location>
        <position position="836"/>
    </location>
    <ligand>
        <name>Mg(2+)</name>
        <dbReference type="ChEBI" id="CHEBI:18420"/>
        <label>4</label>
    </ligand>
</feature>
<reference evidence="20 21" key="1">
    <citation type="submission" date="2016-02" db="EMBL/GenBank/DDBJ databases">
        <authorList>
            <person name="Wen L."/>
            <person name="He K."/>
            <person name="Yang H."/>
        </authorList>
    </citation>
    <scope>NUCLEOTIDE SEQUENCE [LARGE SCALE GENOMIC DNA]</scope>
    <source>
        <strain evidence="20">Trichococcus palustris</strain>
    </source>
</reference>
<dbReference type="NCBIfam" id="NF009455">
    <property type="entry name" value="PRK12815.1"/>
    <property type="match status" value="1"/>
</dbReference>
<sequence length="1063" mass="117518">MPKRTDIHTILVIGSGPIIIGQAAEFDYAGTQACLALREEGYRVILVNSNPATIMTDTEIADSVYMEPLTVEFITNIIRKERPDALLPTLGGQTGLNMAVELDEAGVLEEYNVELLGTKLTSIQQAEDRDLFRQLMAELNQPVPESDIIHTVAEALKFAKEIGYPLIVRPAFTMGGTGGGICHDEEELRETVANGLRYSPVTQCLLEKSIAGFKEIEYEVMRDSNDNAIVVCNMENIDPVGVHTGDSVVVAPSQTLSDKEYQLLRDVSLQIIRALKIEGGCNVQLALDPYSFDYYIIEVNPRVSRSSALASKATGYPIAKMAAKIAVGLTLDEMKNPVTGTSYAAFEPALDYIVTKIPRFPFDKFEKGDRSLGTQMKATGEVMAIGRTFEESMLKAIRSLEYGVNHLALPKERSKTVTLEEIEQNIRVACDERLFYLGEALRQGVTPETIHEWSEIDYFFLYKFKHILELEQLLKANAQNLEVLREAKKYGFSDEVIAEYWGVASEEIYALRKANGIVPVYKMVDTCAGEFESSTPYFYSTYEMEQESFASDREKVIVLGSGPIRIGQGVEFDYATVHAVWAIQEAGYEAIIINNNPETVSTDFSISDKLYFEPLTEEDVMAIIDLEQPLGVVVQFGGQTAINLADKLVKYGVKILGTSLEDLDRAEDRKLFEQLLRDLGIPQAPGKTAVNVEEAVANANEIGYPVLVRPSYVLGGRAMQIVYNQADLEKYMREAVVASPERPVLVDHYLIGEELEVDAICDGETVLIPGIMEHIERAGVHSGDSIAVYPPQNLSPELIKTIEDYTIRVAKGLNTIGLVNIQFVISEGVVYIIEVNPRASRTIPFLSKVTGIPMANLAMQGILGIKLKDSGYKTGLVAPKDGVYVKMPVFSFNKLKDVDTVLGPEMKSTGEIIGKDVSLPKALYKAFRATNMRIPEYGTVLLTIADKDKQEVLPLAKRLIAVGYHLVATKGTGEYLQDRGLPVTILQNGVAERKNTLESIRDGKIDLVINMMTAGKTNETEGYLIRREAADNNIPCLTSLDTAEALLQAMEMMHFQLLAVGYE</sequence>
<dbReference type="HAMAP" id="MF_01210_B">
    <property type="entry name" value="CPSase_L_chain_B"/>
    <property type="match status" value="1"/>
</dbReference>
<keyword evidence="6 17" id="KW-0028">Amino-acid biosynthesis</keyword>
<feature type="binding site" evidence="17">
    <location>
        <position position="779"/>
    </location>
    <ligand>
        <name>ATP</name>
        <dbReference type="ChEBI" id="CHEBI:30616"/>
        <label>2</label>
    </ligand>
</feature>
<keyword evidence="5 17" id="KW-0436">Ligase</keyword>
<keyword evidence="12 17" id="KW-0665">Pyrimidine biosynthesis</keyword>
<dbReference type="InterPro" id="IPR005483">
    <property type="entry name" value="CPSase_dom"/>
</dbReference>
<dbReference type="InterPro" id="IPR006275">
    <property type="entry name" value="CPSase_lsu"/>
</dbReference>
<dbReference type="SUPFAM" id="SSF48108">
    <property type="entry name" value="Carbamoyl phosphate synthetase, large subunit connection domain"/>
    <property type="match status" value="1"/>
</dbReference>
<feature type="binding site" evidence="17">
    <location>
        <position position="298"/>
    </location>
    <ligand>
        <name>ATP</name>
        <dbReference type="ChEBI" id="CHEBI:30616"/>
        <label>1</label>
    </ligand>
</feature>
<evidence type="ECO:0000256" key="10">
    <source>
        <dbReference type="ARBA" id="ARBA00022840"/>
    </source>
</evidence>
<dbReference type="UniPathway" id="UPA00070">
    <property type="reaction ID" value="UER00115"/>
</dbReference>
<dbReference type="PROSITE" id="PS51855">
    <property type="entry name" value="MGS"/>
    <property type="match status" value="1"/>
</dbReference>
<dbReference type="FunFam" id="3.30.470.20:FF:000026">
    <property type="entry name" value="Carbamoyl-phosphate synthase large chain"/>
    <property type="match status" value="1"/>
</dbReference>
<dbReference type="GO" id="GO:0004087">
    <property type="term" value="F:carbamoyl-phosphate synthase (ammonia) activity"/>
    <property type="evidence" value="ECO:0007669"/>
    <property type="project" value="UniProtKB-EC"/>
</dbReference>
<feature type="binding site" evidence="17">
    <location>
        <position position="242"/>
    </location>
    <ligand>
        <name>ATP</name>
        <dbReference type="ChEBI" id="CHEBI:30616"/>
        <label>1</label>
    </ligand>
</feature>
<feature type="binding site" evidence="17">
    <location>
        <position position="284"/>
    </location>
    <ligand>
        <name>Mn(2+)</name>
        <dbReference type="ChEBI" id="CHEBI:29035"/>
        <label>1</label>
    </ligand>
</feature>
<dbReference type="SUPFAM" id="SSF52440">
    <property type="entry name" value="PreATP-grasp domain"/>
    <property type="match status" value="2"/>
</dbReference>
<comment type="cofactor">
    <cofactor evidence="17">
        <name>Mg(2+)</name>
        <dbReference type="ChEBI" id="CHEBI:18420"/>
    </cofactor>
    <cofactor evidence="17">
        <name>Mn(2+)</name>
        <dbReference type="ChEBI" id="CHEBI:29035"/>
    </cofactor>
    <text evidence="17">Binds 4 Mg(2+) or Mn(2+) ions per subunit.</text>
</comment>
<feature type="binding site" evidence="17">
    <location>
        <position position="300"/>
    </location>
    <ligand>
        <name>Mg(2+)</name>
        <dbReference type="ChEBI" id="CHEBI:18420"/>
        <label>2</label>
    </ligand>
</feature>
<dbReference type="PROSITE" id="PS00867">
    <property type="entry name" value="CPSASE_2"/>
    <property type="match status" value="2"/>
</dbReference>
<keyword evidence="10 17" id="KW-0067">ATP-binding</keyword>
<dbReference type="FunFam" id="3.40.50.20:FF:000001">
    <property type="entry name" value="Carbamoyl-phosphate synthase large chain"/>
    <property type="match status" value="2"/>
</dbReference>
<evidence type="ECO:0000313" key="20">
    <source>
        <dbReference type="EMBL" id="CZR00537.1"/>
    </source>
</evidence>
<dbReference type="HAMAP" id="MF_01210_A">
    <property type="entry name" value="CPSase_L_chain_A"/>
    <property type="match status" value="1"/>
</dbReference>
<feature type="binding site" evidence="17">
    <location>
        <position position="754"/>
    </location>
    <ligand>
        <name>ATP</name>
        <dbReference type="ChEBI" id="CHEBI:30616"/>
        <label>2</label>
    </ligand>
</feature>
<feature type="binding site" evidence="17">
    <location>
        <position position="298"/>
    </location>
    <ligand>
        <name>Mg(2+)</name>
        <dbReference type="ChEBI" id="CHEBI:18420"/>
        <label>1</label>
    </ligand>
</feature>
<feature type="binding site" evidence="17">
    <location>
        <position position="750"/>
    </location>
    <ligand>
        <name>ATP</name>
        <dbReference type="ChEBI" id="CHEBI:30616"/>
        <label>2</label>
    </ligand>
</feature>
<proteinExistence type="inferred from homology"/>
<feature type="domain" description="ATP-grasp" evidence="18">
    <location>
        <begin position="133"/>
        <end position="327"/>
    </location>
</feature>
<feature type="binding site" evidence="17">
    <location>
        <position position="176"/>
    </location>
    <ligand>
        <name>ATP</name>
        <dbReference type="ChEBI" id="CHEBI:30616"/>
        <label>1</label>
    </ligand>
</feature>
<feature type="binding site" evidence="17">
    <location>
        <position position="834"/>
    </location>
    <ligand>
        <name>ATP</name>
        <dbReference type="ChEBI" id="CHEBI:30616"/>
        <label>2</label>
    </ligand>
</feature>
<accession>A0A143Z0T8</accession>
<evidence type="ECO:0000256" key="16">
    <source>
        <dbReference type="ARBA" id="ARBA00060037"/>
    </source>
</evidence>
<feature type="region of interest" description="Carbamoyl phosphate synthetic domain" evidence="17">
    <location>
        <begin position="549"/>
        <end position="931"/>
    </location>
</feature>
<dbReference type="Proteomes" id="UP000242754">
    <property type="component" value="Unassembled WGS sequence"/>
</dbReference>
<dbReference type="STRING" id="140314.SAMN04488076_10840"/>
<protein>
    <recommendedName>
        <fullName evidence="17">Carbamoyl phosphate synthase large chain</fullName>
        <ecNumber evidence="17">6.3.4.16</ecNumber>
        <ecNumber evidence="17">6.3.5.5</ecNumber>
    </recommendedName>
    <alternativeName>
        <fullName evidence="17">Carbamoyl phosphate synthetase ammonia chain</fullName>
    </alternativeName>
</protein>
<evidence type="ECO:0000256" key="5">
    <source>
        <dbReference type="ARBA" id="ARBA00022598"/>
    </source>
</evidence>
<feature type="binding site" evidence="17">
    <location>
        <position position="243"/>
    </location>
    <ligand>
        <name>ATP</name>
        <dbReference type="ChEBI" id="CHEBI:30616"/>
        <label>1</label>
    </ligand>
</feature>
<comment type="pathway">
    <text evidence="17">Pyrimidine metabolism; UMP biosynthesis via de novo pathway; (S)-dihydroorotate from bicarbonate: step 1/3.</text>
</comment>
<evidence type="ECO:0000256" key="12">
    <source>
        <dbReference type="ARBA" id="ARBA00022975"/>
    </source>
</evidence>
<dbReference type="EMBL" id="FJNE01000009">
    <property type="protein sequence ID" value="CZR00537.1"/>
    <property type="molecule type" value="Genomic_DNA"/>
</dbReference>
<feature type="binding site" evidence="17">
    <location>
        <position position="300"/>
    </location>
    <ligand>
        <name>Mn(2+)</name>
        <dbReference type="ChEBI" id="CHEBI:29035"/>
        <label>2</label>
    </ligand>
</feature>
<comment type="caution">
    <text evidence="17">Lacks conserved residue(s) required for the propagation of feature annotation.</text>
</comment>
<dbReference type="CDD" id="cd01424">
    <property type="entry name" value="MGS_CPS_II"/>
    <property type="match status" value="1"/>
</dbReference>
<keyword evidence="13" id="KW-0464">Manganese</keyword>
<evidence type="ECO:0000256" key="14">
    <source>
        <dbReference type="ARBA" id="ARBA00047359"/>
    </source>
</evidence>
<dbReference type="GO" id="GO:0005524">
    <property type="term" value="F:ATP binding"/>
    <property type="evidence" value="ECO:0007669"/>
    <property type="project" value="UniProtKB-UniRule"/>
</dbReference>
<feature type="domain" description="MGS-like" evidence="19">
    <location>
        <begin position="932"/>
        <end position="1063"/>
    </location>
</feature>
<dbReference type="Gene3D" id="1.10.1030.10">
    <property type="entry name" value="Carbamoyl-phosphate synthetase, large subunit oligomerisation domain"/>
    <property type="match status" value="1"/>
</dbReference>
<dbReference type="OrthoDB" id="9804197at2"/>
<dbReference type="Gene3D" id="3.30.1490.20">
    <property type="entry name" value="ATP-grasp fold, A domain"/>
    <property type="match status" value="1"/>
</dbReference>
<dbReference type="Pfam" id="PF02787">
    <property type="entry name" value="CPSase_L_D3"/>
    <property type="match status" value="1"/>
</dbReference>
<dbReference type="EC" id="6.3.5.5" evidence="17"/>
<keyword evidence="9 17" id="KW-0547">Nucleotide-binding</keyword>
<feature type="binding site" evidence="17">
    <location>
        <position position="822"/>
    </location>
    <ligand>
        <name>ATP</name>
        <dbReference type="ChEBI" id="CHEBI:30616"/>
        <label>2</label>
    </ligand>
</feature>
<feature type="binding site" evidence="17">
    <location>
        <position position="129"/>
    </location>
    <ligand>
        <name>ATP</name>
        <dbReference type="ChEBI" id="CHEBI:30616"/>
        <label>1</label>
    </ligand>
</feature>
<evidence type="ECO:0000259" key="18">
    <source>
        <dbReference type="PROSITE" id="PS50975"/>
    </source>
</evidence>
<feature type="region of interest" description="Carboxyphosphate synthetic domain" evidence="17">
    <location>
        <begin position="1"/>
        <end position="401"/>
    </location>
</feature>
<keyword evidence="8 17" id="KW-0677">Repeat</keyword>
<organism evidence="20 21">
    <name type="scientific">Trichococcus palustris</name>
    <dbReference type="NCBI Taxonomy" id="140314"/>
    <lineage>
        <taxon>Bacteria</taxon>
        <taxon>Bacillati</taxon>
        <taxon>Bacillota</taxon>
        <taxon>Bacilli</taxon>
        <taxon>Lactobacillales</taxon>
        <taxon>Carnobacteriaceae</taxon>
        <taxon>Trichococcus</taxon>
    </lineage>
</organism>
<feature type="binding site" evidence="17">
    <location>
        <position position="836"/>
    </location>
    <ligand>
        <name>Mn(2+)</name>
        <dbReference type="ChEBI" id="CHEBI:29035"/>
        <label>4</label>
    </ligand>
</feature>
<dbReference type="UniPathway" id="UPA00068">
    <property type="reaction ID" value="UER00171"/>
</dbReference>
<keyword evidence="7" id="KW-0479">Metal-binding</keyword>
<feature type="binding site" evidence="17">
    <location>
        <position position="834"/>
    </location>
    <ligand>
        <name>Mn(2+)</name>
        <dbReference type="ChEBI" id="CHEBI:29035"/>
        <label>4</label>
    </ligand>
</feature>
<evidence type="ECO:0000256" key="4">
    <source>
        <dbReference type="ARBA" id="ARBA00022571"/>
    </source>
</evidence>
<name>A0A143Z0T8_9LACT</name>